<sequence>MRIFCRGLPIRMHGVLLLSPHPARTWSTARLVPRTETQPSCSCRGQTEIKSKAHIEMTERDSCSLETPTCSTASARPVPNAAKTSKDLALSLNCILTLRKSFSQKDTCGETTVGNRVTTKLPSTRIHTGFSPHKVDLSAPTMRSLRIGSVSKNPLNRKPTKTFAPADSL</sequence>
<accession>A0A1G4IUG0</accession>
<keyword evidence="3" id="KW-1185">Reference proteome</keyword>
<dbReference type="AlphaFoldDB" id="A0A1G4IUG0"/>
<gene>
    <name evidence="2" type="ORF">LANO_0B00452G</name>
</gene>
<dbReference type="Proteomes" id="UP000189911">
    <property type="component" value="Chromosome B"/>
</dbReference>
<evidence type="ECO:0000256" key="1">
    <source>
        <dbReference type="SAM" id="MobiDB-lite"/>
    </source>
</evidence>
<name>A0A1G4IUG0_9SACH</name>
<protein>
    <submittedName>
        <fullName evidence="2">LANO_0B00452g1_1</fullName>
    </submittedName>
</protein>
<reference evidence="3" key="1">
    <citation type="submission" date="2016-03" db="EMBL/GenBank/DDBJ databases">
        <authorList>
            <person name="Devillers Hugo."/>
        </authorList>
    </citation>
    <scope>NUCLEOTIDE SEQUENCE [LARGE SCALE GENOMIC DNA]</scope>
</reference>
<evidence type="ECO:0000313" key="2">
    <source>
        <dbReference type="EMBL" id="SCU80540.1"/>
    </source>
</evidence>
<proteinExistence type="predicted"/>
<organism evidence="2 3">
    <name type="scientific">Lachancea nothofagi CBS 11611</name>
    <dbReference type="NCBI Taxonomy" id="1266666"/>
    <lineage>
        <taxon>Eukaryota</taxon>
        <taxon>Fungi</taxon>
        <taxon>Dikarya</taxon>
        <taxon>Ascomycota</taxon>
        <taxon>Saccharomycotina</taxon>
        <taxon>Saccharomycetes</taxon>
        <taxon>Saccharomycetales</taxon>
        <taxon>Saccharomycetaceae</taxon>
        <taxon>Lachancea</taxon>
    </lineage>
</organism>
<dbReference type="EMBL" id="LT598450">
    <property type="protein sequence ID" value="SCU80540.1"/>
    <property type="molecule type" value="Genomic_DNA"/>
</dbReference>
<evidence type="ECO:0000313" key="3">
    <source>
        <dbReference type="Proteomes" id="UP000189911"/>
    </source>
</evidence>
<feature type="region of interest" description="Disordered" evidence="1">
    <location>
        <begin position="148"/>
        <end position="169"/>
    </location>
</feature>